<dbReference type="SUPFAM" id="SSF54631">
    <property type="entry name" value="CBS-domain pair"/>
    <property type="match status" value="1"/>
</dbReference>
<evidence type="ECO:0000313" key="3">
    <source>
        <dbReference type="EMBL" id="SBS33913.1"/>
    </source>
</evidence>
<organism evidence="3 4">
    <name type="scientific">Marinomonas spartinae</name>
    <dbReference type="NCBI Taxonomy" id="1792290"/>
    <lineage>
        <taxon>Bacteria</taxon>
        <taxon>Pseudomonadati</taxon>
        <taxon>Pseudomonadota</taxon>
        <taxon>Gammaproteobacteria</taxon>
        <taxon>Oceanospirillales</taxon>
        <taxon>Oceanospirillaceae</taxon>
        <taxon>Marinomonas</taxon>
    </lineage>
</organism>
<evidence type="ECO:0000256" key="1">
    <source>
        <dbReference type="PROSITE-ProRule" id="PRU00703"/>
    </source>
</evidence>
<reference evidence="3 4" key="1">
    <citation type="submission" date="2016-06" db="EMBL/GenBank/DDBJ databases">
        <authorList>
            <person name="Kjaerup R.B."/>
            <person name="Dalgaard T.S."/>
            <person name="Juul-Madsen H.R."/>
        </authorList>
    </citation>
    <scope>NUCLEOTIDE SEQUENCE [LARGE SCALE GENOMIC DNA]</scope>
    <source>
        <strain evidence="3 4">CECT 8886</strain>
    </source>
</reference>
<dbReference type="RefSeq" id="WP_067017614.1">
    <property type="nucleotide sequence ID" value="NZ_FLOB01000007.1"/>
</dbReference>
<dbReference type="InterPro" id="IPR046342">
    <property type="entry name" value="CBS_dom_sf"/>
</dbReference>
<dbReference type="Pfam" id="PF00571">
    <property type="entry name" value="CBS"/>
    <property type="match status" value="1"/>
</dbReference>
<dbReference type="STRING" id="1792290.MSP8886_02890"/>
<protein>
    <submittedName>
        <fullName evidence="3">CBS domain protein</fullName>
    </submittedName>
</protein>
<keyword evidence="1" id="KW-0129">CBS domain</keyword>
<evidence type="ECO:0000313" key="4">
    <source>
        <dbReference type="Proteomes" id="UP000092544"/>
    </source>
</evidence>
<dbReference type="Proteomes" id="UP000092544">
    <property type="component" value="Unassembled WGS sequence"/>
</dbReference>
<feature type="domain" description="CBS" evidence="2">
    <location>
        <begin position="38"/>
        <end position="95"/>
    </location>
</feature>
<accession>A0A1A8TK76</accession>
<dbReference type="Gene3D" id="3.10.580.10">
    <property type="entry name" value="CBS-domain"/>
    <property type="match status" value="1"/>
</dbReference>
<keyword evidence="4" id="KW-1185">Reference proteome</keyword>
<dbReference type="InterPro" id="IPR000644">
    <property type="entry name" value="CBS_dom"/>
</dbReference>
<name>A0A1A8TK76_9GAMM</name>
<sequence>MKTLTYVSTKEVNTLTWPVTIENTTLYSPALCVFTDFKTSAPRVIESNTRADELVRLMRKEHVRMKVVVDAKNNFVGVISLDDLSEDAFIKHVAKGYARAELLVADLMKSKDKVLALSYASLKNSDIESLLYSQRETEGQHLLVIDEETKTIRGLVSASDIARQLRLDIDVAFSSFKNIYKIALLGEKYNSKKLRVA</sequence>
<evidence type="ECO:0000259" key="2">
    <source>
        <dbReference type="PROSITE" id="PS51371"/>
    </source>
</evidence>
<gene>
    <name evidence="3" type="ORF">MSP8886_02890</name>
</gene>
<dbReference type="OrthoDB" id="5295117at2"/>
<dbReference type="PROSITE" id="PS51371">
    <property type="entry name" value="CBS"/>
    <property type="match status" value="1"/>
</dbReference>
<proteinExistence type="predicted"/>
<dbReference type="AlphaFoldDB" id="A0A1A8TK76"/>
<dbReference type="EMBL" id="FLOB01000007">
    <property type="protein sequence ID" value="SBS33913.1"/>
    <property type="molecule type" value="Genomic_DNA"/>
</dbReference>